<feature type="transmembrane region" description="Helical" evidence="5">
    <location>
        <begin position="320"/>
        <end position="341"/>
    </location>
</feature>
<name>A0A318V3A5_9GAMM</name>
<dbReference type="RefSeq" id="WP_110575021.1">
    <property type="nucleotide sequence ID" value="NZ_QKLW01000003.1"/>
</dbReference>
<dbReference type="Gene3D" id="3.30.750.24">
    <property type="entry name" value="STAS domain"/>
    <property type="match status" value="1"/>
</dbReference>
<evidence type="ECO:0000313" key="8">
    <source>
        <dbReference type="Proteomes" id="UP000247551"/>
    </source>
</evidence>
<reference evidence="7 8" key="1">
    <citation type="submission" date="2018-06" db="EMBL/GenBank/DDBJ databases">
        <title>Genomic Encyclopedia of Type Strains, Phase III (KMG-III): the genomes of soil and plant-associated and newly described type strains.</title>
        <authorList>
            <person name="Whitman W."/>
        </authorList>
    </citation>
    <scope>NUCLEOTIDE SEQUENCE [LARGE SCALE GENOMIC DNA]</scope>
    <source>
        <strain evidence="7 8">CECT 7730</strain>
    </source>
</reference>
<evidence type="ECO:0000256" key="5">
    <source>
        <dbReference type="SAM" id="Phobius"/>
    </source>
</evidence>
<keyword evidence="8" id="KW-1185">Reference proteome</keyword>
<dbReference type="PANTHER" id="PTHR11814">
    <property type="entry name" value="SULFATE TRANSPORTER"/>
    <property type="match status" value="1"/>
</dbReference>
<protein>
    <submittedName>
        <fullName evidence="7">SulP family sulfate permease</fullName>
    </submittedName>
</protein>
<dbReference type="Pfam" id="PF00916">
    <property type="entry name" value="Sulfate_transp"/>
    <property type="match status" value="1"/>
</dbReference>
<feature type="transmembrane region" description="Helical" evidence="5">
    <location>
        <begin position="100"/>
        <end position="120"/>
    </location>
</feature>
<dbReference type="InterPro" id="IPR011547">
    <property type="entry name" value="SLC26A/SulP_dom"/>
</dbReference>
<comment type="subcellular location">
    <subcellularLocation>
        <location evidence="1">Membrane</location>
        <topology evidence="1">Multi-pass membrane protein</topology>
    </subcellularLocation>
</comment>
<keyword evidence="2 5" id="KW-0812">Transmembrane</keyword>
<accession>A0A318V3A5</accession>
<feature type="transmembrane region" description="Helical" evidence="5">
    <location>
        <begin position="289"/>
        <end position="308"/>
    </location>
</feature>
<dbReference type="Pfam" id="PF01740">
    <property type="entry name" value="STAS"/>
    <property type="match status" value="1"/>
</dbReference>
<evidence type="ECO:0000256" key="2">
    <source>
        <dbReference type="ARBA" id="ARBA00022692"/>
    </source>
</evidence>
<feature type="transmembrane region" description="Helical" evidence="5">
    <location>
        <begin position="386"/>
        <end position="413"/>
    </location>
</feature>
<evidence type="ECO:0000256" key="1">
    <source>
        <dbReference type="ARBA" id="ARBA00004141"/>
    </source>
</evidence>
<feature type="transmembrane region" description="Helical" evidence="5">
    <location>
        <begin position="132"/>
        <end position="150"/>
    </location>
</feature>
<dbReference type="EMBL" id="QKLW01000003">
    <property type="protein sequence ID" value="PYF82463.1"/>
    <property type="molecule type" value="Genomic_DNA"/>
</dbReference>
<dbReference type="InterPro" id="IPR001902">
    <property type="entry name" value="SLC26A/SulP_fam"/>
</dbReference>
<evidence type="ECO:0000256" key="4">
    <source>
        <dbReference type="ARBA" id="ARBA00023136"/>
    </source>
</evidence>
<feature type="transmembrane region" description="Helical" evidence="5">
    <location>
        <begin position="245"/>
        <end position="269"/>
    </location>
</feature>
<feature type="transmembrane region" description="Helical" evidence="5">
    <location>
        <begin position="24"/>
        <end position="45"/>
    </location>
</feature>
<dbReference type="CDD" id="cd07042">
    <property type="entry name" value="STAS_SulP_like_sulfate_transporter"/>
    <property type="match status" value="1"/>
</dbReference>
<evidence type="ECO:0000256" key="3">
    <source>
        <dbReference type="ARBA" id="ARBA00022989"/>
    </source>
</evidence>
<comment type="caution">
    <text evidence="7">The sequence shown here is derived from an EMBL/GenBank/DDBJ whole genome shotgun (WGS) entry which is preliminary data.</text>
</comment>
<feature type="transmembrane region" description="Helical" evidence="5">
    <location>
        <begin position="51"/>
        <end position="68"/>
    </location>
</feature>
<dbReference type="GO" id="GO:0055085">
    <property type="term" value="P:transmembrane transport"/>
    <property type="evidence" value="ECO:0007669"/>
    <property type="project" value="InterPro"/>
</dbReference>
<feature type="domain" description="STAS" evidence="6">
    <location>
        <begin position="440"/>
        <end position="552"/>
    </location>
</feature>
<dbReference type="InterPro" id="IPR036513">
    <property type="entry name" value="STAS_dom_sf"/>
</dbReference>
<dbReference type="PROSITE" id="PS50801">
    <property type="entry name" value="STAS"/>
    <property type="match status" value="1"/>
</dbReference>
<sequence length="574" mass="61540">MISSKFSSLIAREHWSLSSVKSDAIAGVTGAILVIPQGIAYAMIAGLPPEFGLYTAIFSAVIASLFGSSKHMVSGPTAALSIVSAVVVGGLVGVSESSYLSLMFLLSFLTGCFQLLFYLLRFGFLVNFISHSVVQGFTSGAAVLIAMSQLSNFLGLSNNQGTSFIDYASAVIFRTERIDQASVWIGVITVVSAVVIKSWFKAIPYLLASIVIGAVSCYLLFANNASVSLISALPDVIPVFKVPDFSLASIMALSSGALSIAILGAIEAVSIARSIAIRSKQSIDGNREFLGQGLSNVVGSFFQCYPSSGSFTRSGGNYDSGAKTSLAIVISAFLVLLVILFIPRATQFIPVPVMAGSILVIAWNLFNWQGVKANLSSPKAESVPFLFTFFGTLLVPLEYAIYLGIAASLVFYLAKTARPKVTVVAPLALDGHPRQIRNVERYQLPECPEIKMARLDGSVFYGASESLKASIRELLSSGHKRLILIFKGVNFIDVSGQHSLVDEVDRIHQQGGTIFFSSLKGIVQDELTDEQLIERLKDGVLKPSMQTAIANMVEQIPRSVCAECTKKVFQECPK</sequence>
<feature type="transmembrane region" description="Helical" evidence="5">
    <location>
        <begin position="75"/>
        <end position="94"/>
    </location>
</feature>
<evidence type="ECO:0000313" key="7">
    <source>
        <dbReference type="EMBL" id="PYF82463.1"/>
    </source>
</evidence>
<feature type="transmembrane region" description="Helical" evidence="5">
    <location>
        <begin position="205"/>
        <end position="225"/>
    </location>
</feature>
<organism evidence="7 8">
    <name type="scientific">Marinomonas alcarazii</name>
    <dbReference type="NCBI Taxonomy" id="491949"/>
    <lineage>
        <taxon>Bacteria</taxon>
        <taxon>Pseudomonadati</taxon>
        <taxon>Pseudomonadota</taxon>
        <taxon>Gammaproteobacteria</taxon>
        <taxon>Oceanospirillales</taxon>
        <taxon>Oceanospirillaceae</taxon>
        <taxon>Marinomonas</taxon>
    </lineage>
</organism>
<evidence type="ECO:0000259" key="6">
    <source>
        <dbReference type="PROSITE" id="PS50801"/>
    </source>
</evidence>
<keyword evidence="3 5" id="KW-1133">Transmembrane helix</keyword>
<proteinExistence type="predicted"/>
<keyword evidence="4 5" id="KW-0472">Membrane</keyword>
<feature type="transmembrane region" description="Helical" evidence="5">
    <location>
        <begin position="348"/>
        <end position="366"/>
    </location>
</feature>
<dbReference type="InterPro" id="IPR002645">
    <property type="entry name" value="STAS_dom"/>
</dbReference>
<gene>
    <name evidence="7" type="ORF">DFP75_103291</name>
</gene>
<dbReference type="SUPFAM" id="SSF52091">
    <property type="entry name" value="SpoIIaa-like"/>
    <property type="match status" value="1"/>
</dbReference>
<dbReference type="AlphaFoldDB" id="A0A318V3A5"/>
<dbReference type="Proteomes" id="UP000247551">
    <property type="component" value="Unassembled WGS sequence"/>
</dbReference>
<dbReference type="GO" id="GO:0016020">
    <property type="term" value="C:membrane"/>
    <property type="evidence" value="ECO:0007669"/>
    <property type="project" value="UniProtKB-SubCell"/>
</dbReference>
<feature type="transmembrane region" description="Helical" evidence="5">
    <location>
        <begin position="181"/>
        <end position="200"/>
    </location>
</feature>